<dbReference type="InterPro" id="IPR013083">
    <property type="entry name" value="Znf_RING/FYVE/PHD"/>
</dbReference>
<feature type="compositionally biased region" description="Basic and acidic residues" evidence="4">
    <location>
        <begin position="276"/>
        <end position="285"/>
    </location>
</feature>
<feature type="domain" description="RING-type" evidence="5">
    <location>
        <begin position="2116"/>
        <end position="2156"/>
    </location>
</feature>
<dbReference type="SMART" id="SM00184">
    <property type="entry name" value="RING"/>
    <property type="match status" value="1"/>
</dbReference>
<feature type="compositionally biased region" description="Basic residues" evidence="4">
    <location>
        <begin position="1224"/>
        <end position="1234"/>
    </location>
</feature>
<feature type="compositionally biased region" description="Acidic residues" evidence="4">
    <location>
        <begin position="2410"/>
        <end position="2424"/>
    </location>
</feature>
<dbReference type="OrthoDB" id="550707at2759"/>
<dbReference type="Pfam" id="PF00176">
    <property type="entry name" value="SNF2-rel_dom"/>
    <property type="match status" value="2"/>
</dbReference>
<dbReference type="InterPro" id="IPR038718">
    <property type="entry name" value="SNF2-like_sf"/>
</dbReference>
<feature type="region of interest" description="Disordered" evidence="4">
    <location>
        <begin position="271"/>
        <end position="291"/>
    </location>
</feature>
<proteinExistence type="inferred from homology"/>
<gene>
    <name evidence="6" type="ORF">CEUSTIGMA_g1166.t1</name>
</gene>
<dbReference type="InterPro" id="IPR027417">
    <property type="entry name" value="P-loop_NTPase"/>
</dbReference>
<evidence type="ECO:0000256" key="1">
    <source>
        <dbReference type="ARBA" id="ARBA00008438"/>
    </source>
</evidence>
<dbReference type="InterPro" id="IPR052583">
    <property type="entry name" value="ATP-helicase/E3_Ub-Ligase"/>
</dbReference>
<accession>A0A250WSA0</accession>
<dbReference type="GO" id="GO:0008270">
    <property type="term" value="F:zinc ion binding"/>
    <property type="evidence" value="ECO:0007669"/>
    <property type="project" value="UniProtKB-KW"/>
</dbReference>
<protein>
    <recommendedName>
        <fullName evidence="5">RING-type domain-containing protein</fullName>
    </recommendedName>
</protein>
<dbReference type="Gene3D" id="3.40.50.10810">
    <property type="entry name" value="Tandem AAA-ATPase domain"/>
    <property type="match status" value="2"/>
</dbReference>
<feature type="compositionally biased region" description="Low complexity" evidence="4">
    <location>
        <begin position="471"/>
        <end position="488"/>
    </location>
</feature>
<keyword evidence="2" id="KW-0479">Metal-binding</keyword>
<feature type="region of interest" description="Disordered" evidence="4">
    <location>
        <begin position="2408"/>
        <end position="2438"/>
    </location>
</feature>
<feature type="compositionally biased region" description="Basic residues" evidence="4">
    <location>
        <begin position="575"/>
        <end position="588"/>
    </location>
</feature>
<dbReference type="Gene3D" id="3.40.50.300">
    <property type="entry name" value="P-loop containing nucleotide triphosphate hydrolases"/>
    <property type="match status" value="1"/>
</dbReference>
<feature type="compositionally biased region" description="Basic and acidic residues" evidence="4">
    <location>
        <begin position="1842"/>
        <end position="1851"/>
    </location>
</feature>
<feature type="region of interest" description="Disordered" evidence="4">
    <location>
        <begin position="575"/>
        <end position="638"/>
    </location>
</feature>
<dbReference type="EMBL" id="BEGY01000004">
    <property type="protein sequence ID" value="GAX73713.1"/>
    <property type="molecule type" value="Genomic_DNA"/>
</dbReference>
<dbReference type="GO" id="GO:0005524">
    <property type="term" value="F:ATP binding"/>
    <property type="evidence" value="ECO:0007669"/>
    <property type="project" value="InterPro"/>
</dbReference>
<feature type="region of interest" description="Disordered" evidence="4">
    <location>
        <begin position="2088"/>
        <end position="2110"/>
    </location>
</feature>
<comment type="caution">
    <text evidence="6">The sequence shown here is derived from an EMBL/GenBank/DDBJ whole genome shotgun (WGS) entry which is preliminary data.</text>
</comment>
<dbReference type="InterPro" id="IPR001841">
    <property type="entry name" value="Znf_RING"/>
</dbReference>
<feature type="region of interest" description="Disordered" evidence="4">
    <location>
        <begin position="714"/>
        <end position="767"/>
    </location>
</feature>
<evidence type="ECO:0000259" key="5">
    <source>
        <dbReference type="PROSITE" id="PS50089"/>
    </source>
</evidence>
<evidence type="ECO:0000313" key="7">
    <source>
        <dbReference type="Proteomes" id="UP000232323"/>
    </source>
</evidence>
<feature type="compositionally biased region" description="Basic and acidic residues" evidence="4">
    <location>
        <begin position="610"/>
        <end position="622"/>
    </location>
</feature>
<dbReference type="PANTHER" id="PTHR45865:SF1">
    <property type="entry name" value="E3 UBIQUITIN-PROTEIN LIGASE SHPRH"/>
    <property type="match status" value="1"/>
</dbReference>
<keyword evidence="7" id="KW-1185">Reference proteome</keyword>
<dbReference type="SMART" id="SM00487">
    <property type="entry name" value="DEXDc"/>
    <property type="match status" value="1"/>
</dbReference>
<dbReference type="Proteomes" id="UP000232323">
    <property type="component" value="Unassembled WGS sequence"/>
</dbReference>
<feature type="region of interest" description="Disordered" evidence="4">
    <location>
        <begin position="1071"/>
        <end position="1092"/>
    </location>
</feature>
<dbReference type="PROSITE" id="PS50089">
    <property type="entry name" value="ZF_RING_2"/>
    <property type="match status" value="1"/>
</dbReference>
<keyword evidence="3" id="KW-0175">Coiled coil</keyword>
<dbReference type="Gene3D" id="3.30.40.10">
    <property type="entry name" value="Zinc/RING finger domain, C3HC4 (zinc finger)"/>
    <property type="match status" value="1"/>
</dbReference>
<keyword evidence="2" id="KW-0863">Zinc-finger</keyword>
<feature type="region of interest" description="Disordered" evidence="4">
    <location>
        <begin position="1213"/>
        <end position="1281"/>
    </location>
</feature>
<dbReference type="SUPFAM" id="SSF52540">
    <property type="entry name" value="P-loop containing nucleoside triphosphate hydrolases"/>
    <property type="match status" value="3"/>
</dbReference>
<dbReference type="SUPFAM" id="SSF57850">
    <property type="entry name" value="RING/U-box"/>
    <property type="match status" value="1"/>
</dbReference>
<evidence type="ECO:0000256" key="4">
    <source>
        <dbReference type="SAM" id="MobiDB-lite"/>
    </source>
</evidence>
<organism evidence="6 7">
    <name type="scientific">Chlamydomonas eustigma</name>
    <dbReference type="NCBI Taxonomy" id="1157962"/>
    <lineage>
        <taxon>Eukaryota</taxon>
        <taxon>Viridiplantae</taxon>
        <taxon>Chlorophyta</taxon>
        <taxon>core chlorophytes</taxon>
        <taxon>Chlorophyceae</taxon>
        <taxon>CS clade</taxon>
        <taxon>Chlamydomonadales</taxon>
        <taxon>Chlamydomonadaceae</taxon>
        <taxon>Chlamydomonas</taxon>
    </lineage>
</organism>
<feature type="region of interest" description="Disordered" evidence="4">
    <location>
        <begin position="1842"/>
        <end position="1865"/>
    </location>
</feature>
<reference evidence="6 7" key="1">
    <citation type="submission" date="2017-08" db="EMBL/GenBank/DDBJ databases">
        <title>Acidophilic green algal genome provides insights into adaptation to an acidic environment.</title>
        <authorList>
            <person name="Hirooka S."/>
            <person name="Hirose Y."/>
            <person name="Kanesaki Y."/>
            <person name="Higuchi S."/>
            <person name="Fujiwara T."/>
            <person name="Onuma R."/>
            <person name="Era A."/>
            <person name="Ohbayashi R."/>
            <person name="Uzuka A."/>
            <person name="Nozaki H."/>
            <person name="Yoshikawa H."/>
            <person name="Miyagishima S.Y."/>
        </authorList>
    </citation>
    <scope>NUCLEOTIDE SEQUENCE [LARGE SCALE GENOMIC DNA]</scope>
    <source>
        <strain evidence="6 7">NIES-2499</strain>
    </source>
</reference>
<dbReference type="PANTHER" id="PTHR45865">
    <property type="entry name" value="E3 UBIQUITIN-PROTEIN LIGASE SHPRH FAMILY MEMBER"/>
    <property type="match status" value="1"/>
</dbReference>
<feature type="region of interest" description="Disordered" evidence="4">
    <location>
        <begin position="459"/>
        <end position="500"/>
    </location>
</feature>
<evidence type="ECO:0000313" key="6">
    <source>
        <dbReference type="EMBL" id="GAX73713.1"/>
    </source>
</evidence>
<feature type="region of interest" description="Disordered" evidence="4">
    <location>
        <begin position="1894"/>
        <end position="1927"/>
    </location>
</feature>
<dbReference type="InterPro" id="IPR014001">
    <property type="entry name" value="Helicase_ATP-bd"/>
</dbReference>
<comment type="similarity">
    <text evidence="1">Belongs to the SNF2/RAD54 helicase family. RAD16 subfamily.</text>
</comment>
<dbReference type="Pfam" id="PF13920">
    <property type="entry name" value="zf-C3HC4_3"/>
    <property type="match status" value="1"/>
</dbReference>
<evidence type="ECO:0000256" key="3">
    <source>
        <dbReference type="SAM" id="Coils"/>
    </source>
</evidence>
<feature type="compositionally biased region" description="Low complexity" evidence="4">
    <location>
        <begin position="1213"/>
        <end position="1223"/>
    </location>
</feature>
<dbReference type="InterPro" id="IPR000330">
    <property type="entry name" value="SNF2_N"/>
</dbReference>
<feature type="compositionally biased region" description="Polar residues" evidence="4">
    <location>
        <begin position="1898"/>
        <end position="1909"/>
    </location>
</feature>
<feature type="coiled-coil region" evidence="3">
    <location>
        <begin position="532"/>
        <end position="567"/>
    </location>
</feature>
<sequence length="2454" mass="266659">MFVTTLLEFKGRVVSVAVNRASPPEHYLHVLIPQQLQASSNSKQLIFIHKGQQVHICVDRSTVDYQDRPLLSALILLHQQQKLSLHVHDLAEDLPILNDTTNKATVKVTLQVHLLPSLFTREPNPSLSDQDLNNYQRIPAEDLLLPLTVTSSQQQGRTAQMVPRLQLKDHRRDAQGQNAVSFMSSTRLFPVWPHHQQADHRIMVHHHRIAHQRSMEDVRDDVFAMVRPHDWVAEVPSPAGLKSKLYHYQQKALAWMCWREDHALPATKVAGISDPDQAKSPERAEGGPVEGFDILVPPLKRARKHIKPSIGMSLSQSDHPPHASDATGAVELSPTQLTVYPSNVASVKISVPGPFHDSSLQSLVWRRVMLPVAPADVAAAASETPIMPANVAAAESGGRSVLKTVFLNILDGRIALEAPTIPTRPLIPGGLLCEEMGLGKTVECIALILARMDRIEDRGKPEVTEDVPPITATSSGGDGGSANSSSTSTRRRRRGPTLIVTPPTIQGQWEAEFKRHSNLKVFSYAGMKHHNKDSEKEKMKQAKEGARQALKAERESLKVERQRIRAEKAAERVLVKKTRKSGSQRRGGRAWSRQAESESSSGDVGLMDIKPSELDRRKEEVKAAGAEPRGDGMNQTSTNRLAKGSARALATNVSDIGHNVAVQSQDEHYRITSHNTQENRDTACRQNGLDHALDAPLLISPAQAVINATAERGQPQQSADGLIRISPTPASLGGLHDQRRDENPVGTASIAPIVPPFPNRGTKRKQNHQLTLESKLLAELEAMMGPPSEDPVAEAEAAVSQLLDCDVVLTTYSVLQQEVHYSPNSGNLKSLRHDKRYKVPECPLLQLHWWRLILDEAQMVGSGLSQVAVMADRLSAAHRWCVTGTPIGEGQLDDLAGLLRTLKAAPFNDPSAFNSLVKGPYLLAAARGDRKSMRKSALATALKVLMWRNSKASVAGEYDLPPRTLQQALLRFPPQELAFYENILERTRLARNKWEEHLHTLAAPPLQPEAFLVDRYQPIDLTAAANHDVVIDEEAAAAHAHVSPLLAASKDDAPVPLVAALPVSAMIKTTKPTKPTIPKRGRAGGSRTTGEAVKREKAGLDLAFTARNALLQLRIACIHPQLTAYWRELSAELQLREGAQTISEIMRRMCDQAQLHLQNAERDYCSTLNAKASCLLSNASALEIEIMAAGNNYERSAPQDTAALTEAGSLAPAAAAAAAPTPGSKKRKPSKSTAKKQSTSQYDRTQAPQAQELKNEGLAVSSSDRHQDATQRSLCAEDDPAPPGCSFAASALSMEGTTHLITEDEGAPTQQDLTLRIHDLKKEALMLLEISYKVGEYGIDASLGSAARTEELNSILLGDIASAGASIRAWRFVQAFTCKTLASLYKDLGRISDAEMMEKDLVAKIEDLCSTADEAVSKATSKLSMTQTLIKDKTQGMRAAWVKALSMGFPEEALGVHGGPNQWLEKTLQDLSVAKAVEEADRKQAEADAVKSSSEGKPAVMVLLGRAVADFCTSAEQQDLFERRNVLEALVVGIMVRSALKRVRAAIAGCSSALAVLSAASRSQHVASSSLVSAETVGSSGNSSMWLHSDDSVVLPPATRPCSGLWAVHTQVPDRALLYRVLASIQVGDDYTSRLSNEGGDSTGRKLSIVMGCTDSGAAVVMAAAGPYGLNAHHAPLHPWDGFAADRILRQLRRVENMLVSREKIVKKQVEQSNDGVFDSSLVSELSKLPEDVLLLALEGLRGQVELYKLYREEHTDELKVELESSNKEKLREEMVQASLGMSSAHLDLKRKGEGSLQTMIDQLKLKCEEIRGRKAFLQNQAGPSSSAIKSGPQQDVIMTDERLDNQEAERGVTTLAGSEGRGLLDEVDKSAKESLPADEVDAGPVVGSLTAAEPSSCLVTSDETQLRQSKSSRRPPPRGSNTGADKVNACVDLSQHYDYSIEGGKHTACKCGLRQLTGISRVLFSAACCCGCLDLNKMASHQSGDLPVINDSSLQAAQAVIAGNEDKARRASVCDMDVVVIDADDMAMEQGSGTAHGRGKEAAISNVSDEFSLKHPSVKNKGSVQMLTELEREMALLEDVQQAYTGDVPEDEREGTARAADSSVTDAEPGNGHECVICRESIAGEVQVYPCGHFFCSACSDLNLAKHPPKCPLCRKDVARSQVYRVAVAAPVSRFLMVPGMASRRKPGTSEHMGQHASIIKASGLSWESPEVDPPEGPGIRSVKVLGSFQTKLEGLLRRLLWLREHQPDEKSLVFSQFKEALVMVGKALDVNGIRSAKLISGGGGSKQARATIKSFTEDEEVKVLLLSLQTQAAGLTLTRDTVVTRLLIDGTVEMEVLKVLERKQQLFLDQRCQQLPEHPHAGPGNYLSAREIVEHRGALLQGYGIEVGIKNLHEHEHEDIGLSAAGEELGDDDDDDDDDVIELDGSQLSSQATRHERLRDVDAKDLLDALMR</sequence>
<evidence type="ECO:0000256" key="2">
    <source>
        <dbReference type="PROSITE-ProRule" id="PRU00175"/>
    </source>
</evidence>
<dbReference type="STRING" id="1157962.A0A250WSA0"/>
<keyword evidence="2" id="KW-0862">Zinc</keyword>
<name>A0A250WSA0_9CHLO</name>